<reference evidence="1 2" key="1">
    <citation type="submission" date="2013-08" db="EMBL/GenBank/DDBJ databases">
        <authorList>
            <person name="Durkin A.S."/>
            <person name="Haft D.R."/>
            <person name="McCorrison J."/>
            <person name="Torralba M."/>
            <person name="Gillis M."/>
            <person name="Haft D.H."/>
            <person name="Methe B."/>
            <person name="Sutton G."/>
            <person name="Nelson K.E."/>
        </authorList>
    </citation>
    <scope>NUCLEOTIDE SEQUENCE [LARGE SCALE GENOMIC DNA]</scope>
    <source>
        <strain evidence="1 2">F0195</strain>
    </source>
</reference>
<protein>
    <submittedName>
        <fullName evidence="1">Uncharacterized protein</fullName>
    </submittedName>
</protein>
<dbReference type="EMBL" id="AWEZ01000029">
    <property type="protein sequence ID" value="ERL09459.1"/>
    <property type="molecule type" value="Genomic_DNA"/>
</dbReference>
<dbReference type="AlphaFoldDB" id="U2T8U9"/>
<name>U2T8U9_9ACTN</name>
<comment type="caution">
    <text evidence="1">The sequence shown here is derived from an EMBL/GenBank/DDBJ whole genome shotgun (WGS) entry which is preliminary data.</text>
</comment>
<accession>U2T8U9</accession>
<dbReference type="STRING" id="1125712.HMPREF1316_1655"/>
<keyword evidence="2" id="KW-1185">Reference proteome</keyword>
<organism evidence="1 2">
    <name type="scientific">Olsenella profusa F0195</name>
    <dbReference type="NCBI Taxonomy" id="1125712"/>
    <lineage>
        <taxon>Bacteria</taxon>
        <taxon>Bacillati</taxon>
        <taxon>Actinomycetota</taxon>
        <taxon>Coriobacteriia</taxon>
        <taxon>Coriobacteriales</taxon>
        <taxon>Atopobiaceae</taxon>
        <taxon>Olsenella</taxon>
    </lineage>
</organism>
<sequence length="65" mass="7386">MRLAALDMPLLDELVIDADIIPSMGMRGSLSPADERDRVTVTRHARVERRRLLVRVELVPAILHE</sequence>
<gene>
    <name evidence="1" type="ORF">HMPREF1316_1655</name>
</gene>
<evidence type="ECO:0000313" key="2">
    <source>
        <dbReference type="Proteomes" id="UP000016638"/>
    </source>
</evidence>
<dbReference type="Proteomes" id="UP000016638">
    <property type="component" value="Unassembled WGS sequence"/>
</dbReference>
<proteinExistence type="predicted"/>
<dbReference type="PATRIC" id="fig|1125712.3.peg.752"/>
<evidence type="ECO:0000313" key="1">
    <source>
        <dbReference type="EMBL" id="ERL09459.1"/>
    </source>
</evidence>